<organism evidence="12 13">
    <name type="scientific">Legionella londiniensis</name>
    <dbReference type="NCBI Taxonomy" id="45068"/>
    <lineage>
        <taxon>Bacteria</taxon>
        <taxon>Pseudomonadati</taxon>
        <taxon>Pseudomonadota</taxon>
        <taxon>Gammaproteobacteria</taxon>
        <taxon>Legionellales</taxon>
        <taxon>Legionellaceae</taxon>
        <taxon>Legionella</taxon>
    </lineage>
</organism>
<dbReference type="FunFam" id="3.40.1030.10:FF:000002">
    <property type="entry name" value="Anthranilate phosphoribosyltransferase"/>
    <property type="match status" value="1"/>
</dbReference>
<dbReference type="HAMAP" id="MF_00211">
    <property type="entry name" value="TrpD"/>
    <property type="match status" value="1"/>
</dbReference>
<reference evidence="12 13" key="1">
    <citation type="submission" date="2015-11" db="EMBL/GenBank/DDBJ databases">
        <title>Genomic analysis of 38 Legionella species identifies large and diverse effector repertoires.</title>
        <authorList>
            <person name="Burstein D."/>
            <person name="Amaro F."/>
            <person name="Zusman T."/>
            <person name="Lifshitz Z."/>
            <person name="Cohen O."/>
            <person name="Gilbert J.A."/>
            <person name="Pupko T."/>
            <person name="Shuman H.A."/>
            <person name="Segal G."/>
        </authorList>
    </citation>
    <scope>NUCLEOTIDE SEQUENCE [LARGE SCALE GENOMIC DNA]</scope>
    <source>
        <strain evidence="12 13">ATCC 49505</strain>
    </source>
</reference>
<dbReference type="PANTHER" id="PTHR43285">
    <property type="entry name" value="ANTHRANILATE PHOSPHORIBOSYLTRANSFERASE"/>
    <property type="match status" value="1"/>
</dbReference>
<feature type="binding site" evidence="9">
    <location>
        <position position="225"/>
    </location>
    <ligand>
        <name>Mg(2+)</name>
        <dbReference type="ChEBI" id="CHEBI:18420"/>
        <label>2</label>
    </ligand>
</feature>
<feature type="binding site" evidence="9">
    <location>
        <position position="88"/>
    </location>
    <ligand>
        <name>5-phospho-alpha-D-ribose 1-diphosphate</name>
        <dbReference type="ChEBI" id="CHEBI:58017"/>
    </ligand>
</feature>
<dbReference type="GO" id="GO:0004048">
    <property type="term" value="F:anthranilate phosphoribosyltransferase activity"/>
    <property type="evidence" value="ECO:0007669"/>
    <property type="project" value="UniProtKB-UniRule"/>
</dbReference>
<feature type="binding site" evidence="9">
    <location>
        <position position="80"/>
    </location>
    <ligand>
        <name>anthranilate</name>
        <dbReference type="ChEBI" id="CHEBI:16567"/>
        <label>1</label>
    </ligand>
</feature>
<comment type="function">
    <text evidence="9">Catalyzes the transfer of the phosphoribosyl group of 5-phosphorylribose-1-pyrophosphate (PRPP) to anthranilate to yield N-(5'-phosphoribosyl)-anthranilate (PRA).</text>
</comment>
<dbReference type="RefSeq" id="WP_058529602.1">
    <property type="nucleotide sequence ID" value="NZ_CAAAHZ010000004.1"/>
</dbReference>
<dbReference type="PATRIC" id="fig|45068.5.peg.1748"/>
<evidence type="ECO:0000259" key="11">
    <source>
        <dbReference type="Pfam" id="PF02885"/>
    </source>
</evidence>
<evidence type="ECO:0000256" key="6">
    <source>
        <dbReference type="ARBA" id="ARBA00023141"/>
    </source>
</evidence>
<dbReference type="InterPro" id="IPR000312">
    <property type="entry name" value="Glycosyl_Trfase_fam3"/>
</dbReference>
<feature type="binding site" evidence="9">
    <location>
        <position position="111"/>
    </location>
    <ligand>
        <name>anthranilate</name>
        <dbReference type="ChEBI" id="CHEBI:16567"/>
        <label>1</label>
    </ligand>
</feature>
<feature type="binding site" evidence="9">
    <location>
        <begin position="108"/>
        <end position="116"/>
    </location>
    <ligand>
        <name>5-phospho-alpha-D-ribose 1-diphosphate</name>
        <dbReference type="ChEBI" id="CHEBI:58017"/>
    </ligand>
</feature>
<feature type="binding site" evidence="9">
    <location>
        <position position="226"/>
    </location>
    <ligand>
        <name>Mg(2+)</name>
        <dbReference type="ChEBI" id="CHEBI:18420"/>
        <label>1</label>
    </ligand>
</feature>
<dbReference type="EMBL" id="LNYK01000019">
    <property type="protein sequence ID" value="KTD20726.1"/>
    <property type="molecule type" value="Genomic_DNA"/>
</dbReference>
<accession>A0A0W0VLM0</accession>
<proteinExistence type="inferred from homology"/>
<dbReference type="Pfam" id="PF02885">
    <property type="entry name" value="Glycos_trans_3N"/>
    <property type="match status" value="1"/>
</dbReference>
<keyword evidence="2 9" id="KW-0028">Amino-acid biosynthesis</keyword>
<gene>
    <name evidence="9" type="primary">trpD</name>
    <name evidence="12" type="ORF">Llon_1612</name>
</gene>
<evidence type="ECO:0000313" key="13">
    <source>
        <dbReference type="Proteomes" id="UP000054997"/>
    </source>
</evidence>
<comment type="similarity">
    <text evidence="9">Belongs to the anthranilate phosphoribosyltransferase family.</text>
</comment>
<dbReference type="NCBIfam" id="TIGR01245">
    <property type="entry name" value="trpD"/>
    <property type="match status" value="1"/>
</dbReference>
<sequence>MNIQQLFEELLAGHDLSPDAVGCIMKQCMRGELYDAQIAAFLVLMRQKGESVSELTAAANVMREFAHPIDLGNHLVDIVGTGGDGKNTFNISTVSSFVIAAAGAKVAKHGNRSVSSKSGSADLLLEAGFKLDLPEEALRRCINECNIAFLFAPHFHQAMRHARLVRQQLGIRTLFNLLGPITNPARASHQVVGVFQHDWLMPLAEVLANTGSEHALVVHAKDGLDEISIAAETDIIEYHQGKFKRWTIDPTVYGCAHDSLDGIIVENAKESLALAESVLTGNKGPARDIVLLNSAAAIYCANLVPTYREALAKAADAIDSGQALKCFNQLRILTQPS</sequence>
<feature type="binding site" evidence="9">
    <location>
        <begin position="90"/>
        <end position="93"/>
    </location>
    <ligand>
        <name>5-phospho-alpha-D-ribose 1-diphosphate</name>
        <dbReference type="ChEBI" id="CHEBI:58017"/>
    </ligand>
</feature>
<dbReference type="SUPFAM" id="SSF52418">
    <property type="entry name" value="Nucleoside phosphorylase/phosphoribosyltransferase catalytic domain"/>
    <property type="match status" value="1"/>
</dbReference>
<dbReference type="Gene3D" id="3.40.1030.10">
    <property type="entry name" value="Nucleoside phosphorylase/phosphoribosyltransferase catalytic domain"/>
    <property type="match status" value="1"/>
</dbReference>
<feature type="binding site" evidence="9">
    <location>
        <position position="166"/>
    </location>
    <ligand>
        <name>anthranilate</name>
        <dbReference type="ChEBI" id="CHEBI:16567"/>
        <label>2</label>
    </ligand>
</feature>
<comment type="cofactor">
    <cofactor evidence="9">
        <name>Mg(2+)</name>
        <dbReference type="ChEBI" id="CHEBI:18420"/>
    </cofactor>
    <text evidence="9">Binds 2 magnesium ions per monomer.</text>
</comment>
<feature type="binding site" evidence="9">
    <location>
        <position position="92"/>
    </location>
    <ligand>
        <name>Mg(2+)</name>
        <dbReference type="ChEBI" id="CHEBI:18420"/>
        <label>1</label>
    </ligand>
</feature>
<dbReference type="SUPFAM" id="SSF47648">
    <property type="entry name" value="Nucleoside phosphorylase/phosphoribosyltransferase N-terminal domain"/>
    <property type="match status" value="1"/>
</dbReference>
<keyword evidence="5 9" id="KW-0822">Tryptophan biosynthesis</keyword>
<dbReference type="GO" id="GO:0000162">
    <property type="term" value="P:L-tryptophan biosynthetic process"/>
    <property type="evidence" value="ECO:0007669"/>
    <property type="project" value="UniProtKB-UniRule"/>
</dbReference>
<evidence type="ECO:0000313" key="12">
    <source>
        <dbReference type="EMBL" id="KTD20726.1"/>
    </source>
</evidence>
<feature type="binding site" evidence="9">
    <location>
        <position position="226"/>
    </location>
    <ligand>
        <name>Mg(2+)</name>
        <dbReference type="ChEBI" id="CHEBI:18420"/>
        <label>2</label>
    </ligand>
</feature>
<dbReference type="Proteomes" id="UP000054997">
    <property type="component" value="Unassembled WGS sequence"/>
</dbReference>
<evidence type="ECO:0000256" key="8">
    <source>
        <dbReference type="ARBA" id="ARBA00061188"/>
    </source>
</evidence>
<evidence type="ECO:0000256" key="5">
    <source>
        <dbReference type="ARBA" id="ARBA00022822"/>
    </source>
</evidence>
<comment type="caution">
    <text evidence="12">The sequence shown here is derived from an EMBL/GenBank/DDBJ whole genome shotgun (WGS) entry which is preliminary data.</text>
</comment>
<evidence type="ECO:0000256" key="9">
    <source>
        <dbReference type="HAMAP-Rule" id="MF_00211"/>
    </source>
</evidence>
<dbReference type="UniPathway" id="UPA00035">
    <property type="reaction ID" value="UER00041"/>
</dbReference>
<keyword evidence="4 9" id="KW-0808">Transferase</keyword>
<comment type="similarity">
    <text evidence="8">In the C-terminal section; belongs to the anthranilate phosphoribosyltransferase family.</text>
</comment>
<evidence type="ECO:0000256" key="3">
    <source>
        <dbReference type="ARBA" id="ARBA00022676"/>
    </source>
</evidence>
<dbReference type="InterPro" id="IPR005940">
    <property type="entry name" value="Anthranilate_Pribosyl_Tfrase"/>
</dbReference>
<comment type="subunit">
    <text evidence="9">Homodimer.</text>
</comment>
<evidence type="ECO:0000256" key="7">
    <source>
        <dbReference type="ARBA" id="ARBA00052328"/>
    </source>
</evidence>
<dbReference type="InterPro" id="IPR017459">
    <property type="entry name" value="Glycosyl_Trfase_fam3_N_dom"/>
</dbReference>
<dbReference type="PANTHER" id="PTHR43285:SF2">
    <property type="entry name" value="ANTHRANILATE PHOSPHORIBOSYLTRANSFERASE"/>
    <property type="match status" value="1"/>
</dbReference>
<name>A0A0W0VLM0_9GAMM</name>
<feature type="domain" description="Glycosyl transferase family 3 N-terminal" evidence="11">
    <location>
        <begin position="5"/>
        <end position="66"/>
    </location>
</feature>
<keyword evidence="13" id="KW-1185">Reference proteome</keyword>
<dbReference type="GO" id="GO:0005829">
    <property type="term" value="C:cytosol"/>
    <property type="evidence" value="ECO:0007669"/>
    <property type="project" value="TreeGrafter"/>
</dbReference>
<comment type="caution">
    <text evidence="9">Lacks conserved residue(s) required for the propagation of feature annotation.</text>
</comment>
<evidence type="ECO:0000259" key="10">
    <source>
        <dbReference type="Pfam" id="PF00591"/>
    </source>
</evidence>
<dbReference type="EC" id="2.4.2.18" evidence="9"/>
<evidence type="ECO:0000256" key="4">
    <source>
        <dbReference type="ARBA" id="ARBA00022679"/>
    </source>
</evidence>
<feature type="binding site" evidence="9">
    <location>
        <begin position="83"/>
        <end position="84"/>
    </location>
    <ligand>
        <name>5-phospho-alpha-D-ribose 1-diphosphate</name>
        <dbReference type="ChEBI" id="CHEBI:58017"/>
    </ligand>
</feature>
<comment type="pathway">
    <text evidence="1 9">Amino-acid biosynthesis; L-tryptophan biosynthesis; L-tryptophan from chorismate: step 2/5.</text>
</comment>
<dbReference type="STRING" id="45068.Llon_1612"/>
<dbReference type="AlphaFoldDB" id="A0A0W0VLM0"/>
<feature type="binding site" evidence="9">
    <location>
        <position position="120"/>
    </location>
    <ligand>
        <name>5-phospho-alpha-D-ribose 1-diphosphate</name>
        <dbReference type="ChEBI" id="CHEBI:58017"/>
    </ligand>
</feature>
<dbReference type="Pfam" id="PF00591">
    <property type="entry name" value="Glycos_transf_3"/>
    <property type="match status" value="1"/>
</dbReference>
<comment type="catalytic activity">
    <reaction evidence="7 9">
        <text>N-(5-phospho-beta-D-ribosyl)anthranilate + diphosphate = 5-phospho-alpha-D-ribose 1-diphosphate + anthranilate</text>
        <dbReference type="Rhea" id="RHEA:11768"/>
        <dbReference type="ChEBI" id="CHEBI:16567"/>
        <dbReference type="ChEBI" id="CHEBI:18277"/>
        <dbReference type="ChEBI" id="CHEBI:33019"/>
        <dbReference type="ChEBI" id="CHEBI:58017"/>
        <dbReference type="EC" id="2.4.2.18"/>
    </reaction>
</comment>
<evidence type="ECO:0000256" key="1">
    <source>
        <dbReference type="ARBA" id="ARBA00004907"/>
    </source>
</evidence>
<keyword evidence="9" id="KW-0460">Magnesium</keyword>
<keyword evidence="6 9" id="KW-0057">Aromatic amino acid biosynthesis</keyword>
<protein>
    <recommendedName>
        <fullName evidence="9">Anthranilate phosphoribosyltransferase</fullName>
        <ecNumber evidence="9">2.4.2.18</ecNumber>
    </recommendedName>
</protein>
<keyword evidence="3 9" id="KW-0328">Glycosyltransferase</keyword>
<dbReference type="OrthoDB" id="9806430at2"/>
<dbReference type="InterPro" id="IPR035902">
    <property type="entry name" value="Nuc_phospho_transferase"/>
</dbReference>
<evidence type="ECO:0000256" key="2">
    <source>
        <dbReference type="ARBA" id="ARBA00022605"/>
    </source>
</evidence>
<dbReference type="Gene3D" id="1.20.970.10">
    <property type="entry name" value="Transferase, Pyrimidine Nucleoside Phosphorylase, Chain C"/>
    <property type="match status" value="1"/>
</dbReference>
<dbReference type="GO" id="GO:0000287">
    <property type="term" value="F:magnesium ion binding"/>
    <property type="evidence" value="ECO:0007669"/>
    <property type="project" value="UniProtKB-UniRule"/>
</dbReference>
<feature type="domain" description="Glycosyl transferase family 3" evidence="10">
    <location>
        <begin position="73"/>
        <end position="324"/>
    </location>
</feature>
<keyword evidence="9" id="KW-0479">Metal-binding</keyword>
<feature type="binding site" evidence="9">
    <location>
        <position position="80"/>
    </location>
    <ligand>
        <name>5-phospho-alpha-D-ribose 1-diphosphate</name>
        <dbReference type="ChEBI" id="CHEBI:58017"/>
    </ligand>
</feature>
<dbReference type="InterPro" id="IPR036320">
    <property type="entry name" value="Glycosyl_Trfase_fam3_N_dom_sf"/>
</dbReference>